<dbReference type="EMBL" id="JBBJCI010000365">
    <property type="protein sequence ID" value="KAK7232944.1"/>
    <property type="molecule type" value="Genomic_DNA"/>
</dbReference>
<comment type="subcellular location">
    <subcellularLocation>
        <location evidence="1">Nucleus</location>
    </subcellularLocation>
</comment>
<feature type="transmembrane region" description="Helical" evidence="5">
    <location>
        <begin position="38"/>
        <end position="57"/>
    </location>
</feature>
<feature type="domain" description="CRC" evidence="6">
    <location>
        <begin position="385"/>
        <end position="503"/>
    </location>
</feature>
<feature type="compositionally biased region" description="Low complexity" evidence="4">
    <location>
        <begin position="290"/>
        <end position="300"/>
    </location>
</feature>
<reference evidence="7 8" key="1">
    <citation type="submission" date="2024-03" db="EMBL/GenBank/DDBJ databases">
        <title>Aureococcus anophagefferens CCMP1851 and Kratosvirus quantuckense: Draft genome of a second virus-susceptible host strain in the model system.</title>
        <authorList>
            <person name="Chase E."/>
            <person name="Truchon A.R."/>
            <person name="Schepens W."/>
            <person name="Wilhelm S.W."/>
        </authorList>
    </citation>
    <scope>NUCLEOTIDE SEQUENCE [LARGE SCALE GENOMIC DNA]</scope>
    <source>
        <strain evidence="7 8">CCMP1851</strain>
    </source>
</reference>
<dbReference type="SMART" id="SM01114">
    <property type="entry name" value="CXC"/>
    <property type="match status" value="1"/>
</dbReference>
<keyword evidence="8" id="KW-1185">Reference proteome</keyword>
<sequence>MSDEEGRGSEVVDPKGVATQVGQPTASVPWYCSRRCRLVALGLCLSPVLLILIWSLAECGFVICPAGGRPLDGGVVAATVWSGASAGRGRPSPWLDAAHWARRGAVEHASVASFAKYALRLAAAGAPLELLADVPAAQAGEVGHAAADATPLASALAGAAAAPGPLVAAPLDGGREPRKAAAMAGGKVKFEEPEPEEGGTSTPPDQLGQIPGDGIVLAASRGALAGRRRAAAEAIDEEGSGGARLGDGSGRAATQGSCISPPPRRRGGPSFNSPFARPRAAIGSPRRDGSASPGSDAGGARYEARGYRKPPRRPTAAERAAPVADRARDAARAADAVGHGAAPASTPLCGPPPPPGSADSRGRAGATTLVSGGREAQGRDGSGGGFKPCNCKSPSASSSTASATPRASSAATATARTASTSPRTARAPVPRRRALGRLRHGDVAVPTAVLTSAQKRKPQSKQRQESGCFCKKSKCLKKYCECFEAGVHCEASCKCENCENYDGSAGLAAARAKLGARGSKTPRATAGQAAAATILVQAAAPPRFAAPLALAVAAAAAPAAPGAGGADAVAAPRSAAPRAGVAAVDAEHAAGWARYAAGHAVALRAAKHAGAFVDAARSPRRGVCVLQHRRDRRPAAPPPDLAAFAAHRDAALAARATDAAVADLAAARAPRPRAARRRRWRRR</sequence>
<dbReference type="Pfam" id="PF03638">
    <property type="entry name" value="TCR"/>
    <property type="match status" value="1"/>
</dbReference>
<keyword evidence="5" id="KW-0812">Transmembrane</keyword>
<evidence type="ECO:0000256" key="2">
    <source>
        <dbReference type="ARBA" id="ARBA00007267"/>
    </source>
</evidence>
<dbReference type="Proteomes" id="UP001363151">
    <property type="component" value="Unassembled WGS sequence"/>
</dbReference>
<dbReference type="InterPro" id="IPR005172">
    <property type="entry name" value="CRC"/>
</dbReference>
<feature type="compositionally biased region" description="Low complexity" evidence="4">
    <location>
        <begin position="333"/>
        <end position="348"/>
    </location>
</feature>
<name>A0ABR1FLD7_AURAN</name>
<keyword evidence="7" id="KW-0238">DNA-binding</keyword>
<dbReference type="PROSITE" id="PS51634">
    <property type="entry name" value="CRC"/>
    <property type="match status" value="1"/>
</dbReference>
<dbReference type="InterPro" id="IPR028307">
    <property type="entry name" value="Lin-54_fam"/>
</dbReference>
<organism evidence="7 8">
    <name type="scientific">Aureococcus anophagefferens</name>
    <name type="common">Harmful bloom alga</name>
    <dbReference type="NCBI Taxonomy" id="44056"/>
    <lineage>
        <taxon>Eukaryota</taxon>
        <taxon>Sar</taxon>
        <taxon>Stramenopiles</taxon>
        <taxon>Ochrophyta</taxon>
        <taxon>Pelagophyceae</taxon>
        <taxon>Pelagomonadales</taxon>
        <taxon>Pelagomonadaceae</taxon>
        <taxon>Aureococcus</taxon>
    </lineage>
</organism>
<proteinExistence type="inferred from homology"/>
<feature type="compositionally biased region" description="Basic residues" evidence="4">
    <location>
        <begin position="429"/>
        <end position="438"/>
    </location>
</feature>
<evidence type="ECO:0000259" key="6">
    <source>
        <dbReference type="PROSITE" id="PS51634"/>
    </source>
</evidence>
<protein>
    <submittedName>
        <fullName evidence="7">DNA-binding transcription factor</fullName>
    </submittedName>
</protein>
<feature type="compositionally biased region" description="Gly residues" evidence="4">
    <location>
        <begin position="240"/>
        <end position="249"/>
    </location>
</feature>
<dbReference type="InterPro" id="IPR033467">
    <property type="entry name" value="Tesmin/TSO1-like_CXC"/>
</dbReference>
<comment type="similarity">
    <text evidence="2">Belongs to the lin-54 family.</text>
</comment>
<evidence type="ECO:0000313" key="7">
    <source>
        <dbReference type="EMBL" id="KAK7232944.1"/>
    </source>
</evidence>
<accession>A0ABR1FLD7</accession>
<evidence type="ECO:0000256" key="3">
    <source>
        <dbReference type="ARBA" id="ARBA00023242"/>
    </source>
</evidence>
<comment type="caution">
    <text evidence="7">The sequence shown here is derived from an EMBL/GenBank/DDBJ whole genome shotgun (WGS) entry which is preliminary data.</text>
</comment>
<feature type="region of interest" description="Disordered" evidence="4">
    <location>
        <begin position="664"/>
        <end position="683"/>
    </location>
</feature>
<feature type="region of interest" description="Disordered" evidence="4">
    <location>
        <begin position="233"/>
        <end position="463"/>
    </location>
</feature>
<feature type="compositionally biased region" description="Basic residues" evidence="4">
    <location>
        <begin position="670"/>
        <end position="683"/>
    </location>
</feature>
<feature type="region of interest" description="Disordered" evidence="4">
    <location>
        <begin position="170"/>
        <end position="212"/>
    </location>
</feature>
<dbReference type="PANTHER" id="PTHR12446:SF34">
    <property type="entry name" value="PROTEIN LIN-54 HOMOLOG"/>
    <property type="match status" value="1"/>
</dbReference>
<dbReference type="PANTHER" id="PTHR12446">
    <property type="entry name" value="TESMIN/TSO1-RELATED"/>
    <property type="match status" value="1"/>
</dbReference>
<keyword evidence="5" id="KW-0472">Membrane</keyword>
<feature type="compositionally biased region" description="Low complexity" evidence="4">
    <location>
        <begin position="393"/>
        <end position="428"/>
    </location>
</feature>
<gene>
    <name evidence="7" type="ORF">SO694_00036310</name>
</gene>
<keyword evidence="3" id="KW-0539">Nucleus</keyword>
<evidence type="ECO:0000256" key="1">
    <source>
        <dbReference type="ARBA" id="ARBA00004123"/>
    </source>
</evidence>
<evidence type="ECO:0000256" key="5">
    <source>
        <dbReference type="SAM" id="Phobius"/>
    </source>
</evidence>
<keyword evidence="5" id="KW-1133">Transmembrane helix</keyword>
<evidence type="ECO:0000256" key="4">
    <source>
        <dbReference type="SAM" id="MobiDB-lite"/>
    </source>
</evidence>
<dbReference type="GO" id="GO:0003677">
    <property type="term" value="F:DNA binding"/>
    <property type="evidence" value="ECO:0007669"/>
    <property type="project" value="UniProtKB-KW"/>
</dbReference>
<evidence type="ECO:0000313" key="8">
    <source>
        <dbReference type="Proteomes" id="UP001363151"/>
    </source>
</evidence>